<dbReference type="InterPro" id="IPR036249">
    <property type="entry name" value="Thioredoxin-like_sf"/>
</dbReference>
<dbReference type="PANTHER" id="PTHR36450">
    <property type="entry name" value="THIOREDOXIN"/>
    <property type="match status" value="1"/>
</dbReference>
<dbReference type="SUPFAM" id="SSF52833">
    <property type="entry name" value="Thioredoxin-like"/>
    <property type="match status" value="1"/>
</dbReference>
<dbReference type="NCBIfam" id="TIGR00412">
    <property type="entry name" value="redox_disulf_2"/>
    <property type="match status" value="1"/>
</dbReference>
<dbReference type="InterPro" id="IPR012336">
    <property type="entry name" value="Thioredoxin-like_fold"/>
</dbReference>
<feature type="domain" description="Thioredoxin-like fold" evidence="3">
    <location>
        <begin position="5"/>
        <end position="77"/>
    </location>
</feature>
<dbReference type="InterPro" id="IPR005243">
    <property type="entry name" value="THIRX-like_proc"/>
</dbReference>
<evidence type="ECO:0000313" key="4">
    <source>
        <dbReference type="EMBL" id="HAA84259.1"/>
    </source>
</evidence>
<evidence type="ECO:0000256" key="2">
    <source>
        <dbReference type="PIRSR" id="PIRSR037031-51"/>
    </source>
</evidence>
<dbReference type="Proteomes" id="UP000257240">
    <property type="component" value="Unassembled WGS sequence"/>
</dbReference>
<evidence type="ECO:0000313" key="5">
    <source>
        <dbReference type="Proteomes" id="UP000257240"/>
    </source>
</evidence>
<accession>A0A101FIG2</accession>
<dbReference type="PIRSF" id="PIRSF037031">
    <property type="entry name" value="Redox_disulphide_2"/>
    <property type="match status" value="1"/>
</dbReference>
<dbReference type="RefSeq" id="WP_273019111.1">
    <property type="nucleotide sequence ID" value="NZ_DAINLL010000003.1"/>
</dbReference>
<dbReference type="Pfam" id="PF13192">
    <property type="entry name" value="Thioredoxin_3"/>
    <property type="match status" value="1"/>
</dbReference>
<organism evidence="4 5">
    <name type="scientific">Thermodesulfobacterium commune</name>
    <dbReference type="NCBI Taxonomy" id="1741"/>
    <lineage>
        <taxon>Bacteria</taxon>
        <taxon>Pseudomonadati</taxon>
        <taxon>Thermodesulfobacteriota</taxon>
        <taxon>Thermodesulfobacteria</taxon>
        <taxon>Thermodesulfobacteriales</taxon>
        <taxon>Thermodesulfobacteriaceae</taxon>
        <taxon>Thermodesulfobacterium</taxon>
    </lineage>
</organism>
<reference evidence="4 5" key="1">
    <citation type="journal article" date="2018" name="Nat. Biotechnol.">
        <title>A standardized bacterial taxonomy based on genome phylogeny substantially revises the tree of life.</title>
        <authorList>
            <person name="Parks D.H."/>
            <person name="Chuvochina M."/>
            <person name="Waite D.W."/>
            <person name="Rinke C."/>
            <person name="Skarshewski A."/>
            <person name="Chaumeil P.A."/>
            <person name="Hugenholtz P."/>
        </authorList>
    </citation>
    <scope>NUCLEOTIDE SEQUENCE [LARGE SCALE GENOMIC DNA]</scope>
    <source>
        <strain evidence="4">UBA12529</strain>
    </source>
</reference>
<evidence type="ECO:0000256" key="1">
    <source>
        <dbReference type="PIRSR" id="PIRSR037031-50"/>
    </source>
</evidence>
<dbReference type="Gene3D" id="3.40.30.10">
    <property type="entry name" value="Glutaredoxin"/>
    <property type="match status" value="1"/>
</dbReference>
<evidence type="ECO:0000259" key="3">
    <source>
        <dbReference type="Pfam" id="PF13192"/>
    </source>
</evidence>
<dbReference type="EMBL" id="DLVE01000073">
    <property type="protein sequence ID" value="HAA84259.1"/>
    <property type="molecule type" value="Genomic_DNA"/>
</dbReference>
<protein>
    <submittedName>
        <fullName evidence="4">Redox-active disulfide protein 2</fullName>
    </submittedName>
</protein>
<dbReference type="AlphaFoldDB" id="A0A101FIG2"/>
<feature type="active site" description="Nucleophile" evidence="1">
    <location>
        <position position="15"/>
    </location>
</feature>
<keyword evidence="2" id="KW-0676">Redox-active center</keyword>
<feature type="active site" description="Nucleophile" evidence="1">
    <location>
        <position position="12"/>
    </location>
</feature>
<gene>
    <name evidence="4" type="ORF">DCE01_05705</name>
</gene>
<comment type="caution">
    <text evidence="4">The sequence shown here is derived from an EMBL/GenBank/DDBJ whole genome shotgun (WGS) entry which is preliminary data.</text>
</comment>
<sequence>MQRFVKVFGPGCLKCETLYENVKKAAQELGIEVFIEKVQDIKQMALFGVFKTPALWIDGQLVSQGELLSVEDVKKLLSK</sequence>
<feature type="disulfide bond" description="Redox-active" evidence="2">
    <location>
        <begin position="12"/>
        <end position="15"/>
    </location>
</feature>
<name>A0A101FIG2_9BACT</name>
<proteinExistence type="predicted"/>
<dbReference type="PANTHER" id="PTHR36450:SF1">
    <property type="entry name" value="THIOREDOXIN"/>
    <property type="match status" value="1"/>
</dbReference>
<keyword evidence="2" id="KW-1015">Disulfide bond</keyword>